<dbReference type="GO" id="GO:0005737">
    <property type="term" value="C:cytoplasm"/>
    <property type="evidence" value="ECO:0007669"/>
    <property type="project" value="UniProtKB-SubCell"/>
</dbReference>
<sequence length="377" mass="40445">MKLIVERAHLLAALTSCKAAVESRTTIPILSCVRLVASGSQVDITGTNIDIETTDRAAAHVERPGSLCVNQSELLDLIRRMPDGAEIALEQDGAKLIIRAGRIKASLLTLEANTFPVMDTGGWSHEFEIPIGDLVRMLRATEFAMNDEETRYFLCGVFLHAGQRDGAPYLGVAATDGHQLSWSRADLPEGAAGMRAVIVPRQTVSALIPLLAKRADKNATEPVAISINETKIAAAFGSCRIVSKQVDGTYPDYLRIIPSGQSTFAKLPRRQLELSSARAASILTGKRKAIRLTLNGEQEDGLMLTSASDAAEIEDHLNVILEGGPQTIAVNGLYLAASLGSFTGDDITLAIADPETPLLLSDDQDDRHGVVIMPMRA</sequence>
<organism evidence="14 15">
    <name type="scientific">Kaistia nematophila</name>
    <dbReference type="NCBI Taxonomy" id="2994654"/>
    <lineage>
        <taxon>Bacteria</taxon>
        <taxon>Pseudomonadati</taxon>
        <taxon>Pseudomonadota</taxon>
        <taxon>Alphaproteobacteria</taxon>
        <taxon>Hyphomicrobiales</taxon>
        <taxon>Kaistiaceae</taxon>
        <taxon>Kaistia</taxon>
    </lineage>
</organism>
<comment type="caution">
    <text evidence="14">The sequence shown here is derived from an EMBL/GenBank/DDBJ whole genome shotgun (WGS) entry which is preliminary data.</text>
</comment>
<evidence type="ECO:0000259" key="11">
    <source>
        <dbReference type="Pfam" id="PF00712"/>
    </source>
</evidence>
<evidence type="ECO:0000256" key="4">
    <source>
        <dbReference type="ARBA" id="ARBA00022490"/>
    </source>
</evidence>
<evidence type="ECO:0000256" key="9">
    <source>
        <dbReference type="ARBA" id="ARBA00023125"/>
    </source>
</evidence>
<evidence type="ECO:0000313" key="15">
    <source>
        <dbReference type="Proteomes" id="UP001144805"/>
    </source>
</evidence>
<evidence type="ECO:0000256" key="3">
    <source>
        <dbReference type="ARBA" id="ARBA00021035"/>
    </source>
</evidence>
<dbReference type="GO" id="GO:0003887">
    <property type="term" value="F:DNA-directed DNA polymerase activity"/>
    <property type="evidence" value="ECO:0007669"/>
    <property type="project" value="UniProtKB-UniRule"/>
</dbReference>
<dbReference type="SMART" id="SM00480">
    <property type="entry name" value="POL3Bc"/>
    <property type="match status" value="1"/>
</dbReference>
<dbReference type="GO" id="GO:0006271">
    <property type="term" value="P:DNA strand elongation involved in DNA replication"/>
    <property type="evidence" value="ECO:0007669"/>
    <property type="project" value="TreeGrafter"/>
</dbReference>
<dbReference type="GO" id="GO:0003677">
    <property type="term" value="F:DNA binding"/>
    <property type="evidence" value="ECO:0007669"/>
    <property type="project" value="UniProtKB-UniRule"/>
</dbReference>
<protein>
    <recommendedName>
        <fullName evidence="3 10">Beta sliding clamp</fullName>
    </recommendedName>
</protein>
<dbReference type="AlphaFoldDB" id="A0A9X3E438"/>
<dbReference type="InterPro" id="IPR022637">
    <property type="entry name" value="DNA_polIII_beta_cen"/>
</dbReference>
<reference evidence="14" key="1">
    <citation type="submission" date="2022-11" db="EMBL/GenBank/DDBJ databases">
        <title>Biodiversity and phylogenetic relationships of bacteria.</title>
        <authorList>
            <person name="Machado R.A.R."/>
            <person name="Bhat A."/>
            <person name="Loulou A."/>
            <person name="Kallel S."/>
        </authorList>
    </citation>
    <scope>NUCLEOTIDE SEQUENCE</scope>
    <source>
        <strain evidence="14">K-TC2</strain>
    </source>
</reference>
<keyword evidence="4 10" id="KW-0963">Cytoplasm</keyword>
<dbReference type="PANTHER" id="PTHR30478:SF0">
    <property type="entry name" value="BETA SLIDING CLAMP"/>
    <property type="match status" value="1"/>
</dbReference>
<evidence type="ECO:0000256" key="1">
    <source>
        <dbReference type="ARBA" id="ARBA00004496"/>
    </source>
</evidence>
<dbReference type="CDD" id="cd00140">
    <property type="entry name" value="beta_clamp"/>
    <property type="match status" value="1"/>
</dbReference>
<evidence type="ECO:0000259" key="12">
    <source>
        <dbReference type="Pfam" id="PF02767"/>
    </source>
</evidence>
<dbReference type="InterPro" id="IPR022634">
    <property type="entry name" value="DNA_polIII_beta_N"/>
</dbReference>
<keyword evidence="5 10" id="KW-0808">Transferase</keyword>
<comment type="subunit">
    <text evidence="10">Forms a ring-shaped head-to-tail homodimer around DNA.</text>
</comment>
<dbReference type="SUPFAM" id="SSF55979">
    <property type="entry name" value="DNA clamp"/>
    <property type="match status" value="3"/>
</dbReference>
<keyword evidence="15" id="KW-1185">Reference proteome</keyword>
<dbReference type="InterPro" id="IPR022635">
    <property type="entry name" value="DNA_polIII_beta_C"/>
</dbReference>
<feature type="domain" description="DNA polymerase III beta sliding clamp C-terminal" evidence="13">
    <location>
        <begin position="255"/>
        <end position="376"/>
    </location>
</feature>
<dbReference type="Gene3D" id="3.10.150.10">
    <property type="entry name" value="DNA Polymerase III, subunit A, domain 2"/>
    <property type="match status" value="1"/>
</dbReference>
<keyword evidence="8 10" id="KW-0239">DNA-directed DNA polymerase</keyword>
<dbReference type="EMBL" id="JAPKNK010000010">
    <property type="protein sequence ID" value="MCX5571451.1"/>
    <property type="molecule type" value="Genomic_DNA"/>
</dbReference>
<accession>A0A9X3E438</accession>
<dbReference type="PANTHER" id="PTHR30478">
    <property type="entry name" value="DNA POLYMERASE III SUBUNIT BETA"/>
    <property type="match status" value="1"/>
</dbReference>
<comment type="similarity">
    <text evidence="2 10">Belongs to the beta sliding clamp family.</text>
</comment>
<evidence type="ECO:0000259" key="13">
    <source>
        <dbReference type="Pfam" id="PF02768"/>
    </source>
</evidence>
<evidence type="ECO:0000256" key="10">
    <source>
        <dbReference type="PIRNR" id="PIRNR000804"/>
    </source>
</evidence>
<evidence type="ECO:0000256" key="6">
    <source>
        <dbReference type="ARBA" id="ARBA00022695"/>
    </source>
</evidence>
<proteinExistence type="inferred from homology"/>
<evidence type="ECO:0000256" key="5">
    <source>
        <dbReference type="ARBA" id="ARBA00022679"/>
    </source>
</evidence>
<keyword evidence="6 10" id="KW-0548">Nucleotidyltransferase</keyword>
<dbReference type="Pfam" id="PF02767">
    <property type="entry name" value="DNA_pol3_beta_2"/>
    <property type="match status" value="1"/>
</dbReference>
<feature type="domain" description="DNA polymerase III beta sliding clamp N-terminal" evidence="11">
    <location>
        <begin position="1"/>
        <end position="119"/>
    </location>
</feature>
<dbReference type="NCBIfam" id="TIGR00663">
    <property type="entry name" value="dnan"/>
    <property type="match status" value="1"/>
</dbReference>
<dbReference type="Gene3D" id="3.70.10.10">
    <property type="match status" value="1"/>
</dbReference>
<dbReference type="InterPro" id="IPR046938">
    <property type="entry name" value="DNA_clamp_sf"/>
</dbReference>
<dbReference type="InterPro" id="IPR001001">
    <property type="entry name" value="DNA_polIII_beta"/>
</dbReference>
<dbReference type="Pfam" id="PF00712">
    <property type="entry name" value="DNA_pol3_beta"/>
    <property type="match status" value="1"/>
</dbReference>
<dbReference type="Proteomes" id="UP001144805">
    <property type="component" value="Unassembled WGS sequence"/>
</dbReference>
<feature type="domain" description="DNA polymerase III beta sliding clamp central" evidence="12">
    <location>
        <begin position="131"/>
        <end position="252"/>
    </location>
</feature>
<dbReference type="RefSeq" id="WP_266340411.1">
    <property type="nucleotide sequence ID" value="NZ_JAPKNK010000010.1"/>
</dbReference>
<dbReference type="GO" id="GO:0008408">
    <property type="term" value="F:3'-5' exonuclease activity"/>
    <property type="evidence" value="ECO:0007669"/>
    <property type="project" value="InterPro"/>
</dbReference>
<dbReference type="GO" id="GO:0009360">
    <property type="term" value="C:DNA polymerase III complex"/>
    <property type="evidence" value="ECO:0007669"/>
    <property type="project" value="InterPro"/>
</dbReference>
<gene>
    <name evidence="14" type="primary">dnaN</name>
    <name evidence="14" type="ORF">OSH07_19790</name>
</gene>
<comment type="function">
    <text evidence="10">Confers DNA tethering and processivity to DNA polymerases and other proteins. Acts as a clamp, forming a ring around DNA (a reaction catalyzed by the clamp-loading complex) which diffuses in an ATP-independent manner freely and bidirectionally along dsDNA. Initially characterized for its ability to contact the catalytic subunit of DNA polymerase III (Pol III), a complex, multichain enzyme responsible for most of the replicative synthesis in bacteria; Pol III exhibits 3'-5' exonuclease proofreading activity. The beta chain is required for initiation of replication as well as for processivity of DNA replication.</text>
</comment>
<evidence type="ECO:0000313" key="14">
    <source>
        <dbReference type="EMBL" id="MCX5571451.1"/>
    </source>
</evidence>
<evidence type="ECO:0000256" key="2">
    <source>
        <dbReference type="ARBA" id="ARBA00010752"/>
    </source>
</evidence>
<keyword evidence="7 10" id="KW-0235">DNA replication</keyword>
<comment type="subcellular location">
    <subcellularLocation>
        <location evidence="1 10">Cytoplasm</location>
    </subcellularLocation>
</comment>
<evidence type="ECO:0000256" key="8">
    <source>
        <dbReference type="ARBA" id="ARBA00022932"/>
    </source>
</evidence>
<name>A0A9X3E438_9HYPH</name>
<keyword evidence="9" id="KW-0238">DNA-binding</keyword>
<dbReference type="PIRSF" id="PIRSF000804">
    <property type="entry name" value="DNA_pol_III_b"/>
    <property type="match status" value="1"/>
</dbReference>
<evidence type="ECO:0000256" key="7">
    <source>
        <dbReference type="ARBA" id="ARBA00022705"/>
    </source>
</evidence>
<dbReference type="Pfam" id="PF02768">
    <property type="entry name" value="DNA_pol3_beta_3"/>
    <property type="match status" value="1"/>
</dbReference>